<dbReference type="EMBL" id="JAFMOU010000072">
    <property type="protein sequence ID" value="MBU9838048.1"/>
    <property type="molecule type" value="Genomic_DNA"/>
</dbReference>
<name>A0ABS6L8X2_9GAMM</name>
<proteinExistence type="predicted"/>
<feature type="signal peptide" evidence="1">
    <location>
        <begin position="1"/>
        <end position="22"/>
    </location>
</feature>
<evidence type="ECO:0000313" key="2">
    <source>
        <dbReference type="EMBL" id="MBU9838048.1"/>
    </source>
</evidence>
<feature type="chain" id="PRO_5046858842" evidence="1">
    <location>
        <begin position="23"/>
        <end position="167"/>
    </location>
</feature>
<keyword evidence="1" id="KW-0732">Signal</keyword>
<sequence>MKSVIKPLIATMIMGMAINAYAVQKDITVTANVDATLDMTTDTGGILPSTMEMNYKPGIGLESVSQMTKIFSNDAEKDVNINLAGSPQLMDTVGTNPNIPLTVKYGDLTLTQTQQTMTATTLFPNGDTANGSIIQPLKVSQTAQSPVASGNYSGVVSVVLTQATVTP</sequence>
<dbReference type="InterPro" id="IPR007540">
    <property type="entry name" value="Fimbrial_CS1-type"/>
</dbReference>
<gene>
    <name evidence="2" type="ORF">J1786_24985</name>
</gene>
<protein>
    <submittedName>
        <fullName evidence="2">Fimbrial protein</fullName>
    </submittedName>
</protein>
<evidence type="ECO:0000256" key="1">
    <source>
        <dbReference type="SAM" id="SignalP"/>
    </source>
</evidence>
<dbReference type="Pfam" id="PF04449">
    <property type="entry name" value="Fimbrial_CS1"/>
    <property type="match status" value="1"/>
</dbReference>
<dbReference type="Proteomes" id="UP000699865">
    <property type="component" value="Unassembled WGS sequence"/>
</dbReference>
<comment type="caution">
    <text evidence="2">The sequence shown here is derived from an EMBL/GenBank/DDBJ whole genome shotgun (WGS) entry which is preliminary data.</text>
</comment>
<dbReference type="RefSeq" id="WP_217139416.1">
    <property type="nucleotide sequence ID" value="NZ_JAFMOU010000072.1"/>
</dbReference>
<keyword evidence="3" id="KW-1185">Reference proteome</keyword>
<reference evidence="2 3" key="1">
    <citation type="submission" date="2021-03" db="EMBL/GenBank/DDBJ databases">
        <title>Five novel Rahnella species.</title>
        <authorList>
            <person name="Brady C."/>
            <person name="Asselin J."/>
            <person name="Beer S."/>
            <person name="Bruberg M.B."/>
            <person name="Crampton B."/>
            <person name="Venter S."/>
            <person name="Arnold D."/>
            <person name="Denman S."/>
        </authorList>
    </citation>
    <scope>NUCLEOTIDE SEQUENCE [LARGE SCALE GENOMIC DNA]</scope>
    <source>
        <strain evidence="2 3">L72c</strain>
    </source>
</reference>
<evidence type="ECO:0000313" key="3">
    <source>
        <dbReference type="Proteomes" id="UP000699865"/>
    </source>
</evidence>
<accession>A0ABS6L8X2</accession>
<organism evidence="2 3">
    <name type="scientific">Rahnella perminowiae</name>
    <dbReference type="NCBI Taxonomy" id="2816244"/>
    <lineage>
        <taxon>Bacteria</taxon>
        <taxon>Pseudomonadati</taxon>
        <taxon>Pseudomonadota</taxon>
        <taxon>Gammaproteobacteria</taxon>
        <taxon>Enterobacterales</taxon>
        <taxon>Yersiniaceae</taxon>
        <taxon>Rahnella</taxon>
    </lineage>
</organism>